<evidence type="ECO:0000313" key="1">
    <source>
        <dbReference type="EMBL" id="CAK9005114.1"/>
    </source>
</evidence>
<accession>A0ABP0ITH4</accession>
<dbReference type="Proteomes" id="UP001642484">
    <property type="component" value="Unassembled WGS sequence"/>
</dbReference>
<gene>
    <name evidence="1" type="ORF">CCMP2556_LOCUS7945</name>
</gene>
<feature type="non-terminal residue" evidence="1">
    <location>
        <position position="59"/>
    </location>
</feature>
<evidence type="ECO:0000313" key="2">
    <source>
        <dbReference type="Proteomes" id="UP001642484"/>
    </source>
</evidence>
<comment type="caution">
    <text evidence="1">The sequence shown here is derived from an EMBL/GenBank/DDBJ whole genome shotgun (WGS) entry which is preliminary data.</text>
</comment>
<organism evidence="1 2">
    <name type="scientific">Durusdinium trenchii</name>
    <dbReference type="NCBI Taxonomy" id="1381693"/>
    <lineage>
        <taxon>Eukaryota</taxon>
        <taxon>Sar</taxon>
        <taxon>Alveolata</taxon>
        <taxon>Dinophyceae</taxon>
        <taxon>Suessiales</taxon>
        <taxon>Symbiodiniaceae</taxon>
        <taxon>Durusdinium</taxon>
    </lineage>
</organism>
<dbReference type="EMBL" id="CAXAMN010003549">
    <property type="protein sequence ID" value="CAK9005114.1"/>
    <property type="molecule type" value="Genomic_DNA"/>
</dbReference>
<keyword evidence="2" id="KW-1185">Reference proteome</keyword>
<reference evidence="1 2" key="1">
    <citation type="submission" date="2024-02" db="EMBL/GenBank/DDBJ databases">
        <authorList>
            <person name="Chen Y."/>
            <person name="Shah S."/>
            <person name="Dougan E. K."/>
            <person name="Thang M."/>
            <person name="Chan C."/>
        </authorList>
    </citation>
    <scope>NUCLEOTIDE SEQUENCE [LARGE SCALE GENOMIC DNA]</scope>
</reference>
<protein>
    <submittedName>
        <fullName evidence="1">Uncharacterized protein</fullName>
    </submittedName>
</protein>
<sequence length="59" mass="6659">LGKAPVTYAGGLRDDDPLICFKHKYLETIGALPTRPRPLNAPSRKKRLVYLEIAEILLR</sequence>
<name>A0ABP0ITH4_9DINO</name>
<proteinExistence type="predicted"/>
<feature type="non-terminal residue" evidence="1">
    <location>
        <position position="1"/>
    </location>
</feature>